<reference evidence="1" key="1">
    <citation type="journal article" date="2015" name="Nature">
        <title>Complex archaea that bridge the gap between prokaryotes and eukaryotes.</title>
        <authorList>
            <person name="Spang A."/>
            <person name="Saw J.H."/>
            <person name="Jorgensen S.L."/>
            <person name="Zaremba-Niedzwiedzka K."/>
            <person name="Martijn J."/>
            <person name="Lind A.E."/>
            <person name="van Eijk R."/>
            <person name="Schleper C."/>
            <person name="Guy L."/>
            <person name="Ettema T.J."/>
        </authorList>
    </citation>
    <scope>NUCLEOTIDE SEQUENCE</scope>
</reference>
<sequence length="61" mass="6915">MVQKFACRDVGIDCDYIASGETEEELMANIGKHAKEVHSYTDEQLKDPELMEKVKAAIKKE</sequence>
<comment type="caution">
    <text evidence="1">The sequence shown here is derived from an EMBL/GenBank/DDBJ whole genome shotgun (WGS) entry which is preliminary data.</text>
</comment>
<dbReference type="InterPro" id="IPR009409">
    <property type="entry name" value="DUF1059"/>
</dbReference>
<protein>
    <recommendedName>
        <fullName evidence="2">DUF1059 domain-containing protein</fullName>
    </recommendedName>
</protein>
<organism evidence="1">
    <name type="scientific">marine sediment metagenome</name>
    <dbReference type="NCBI Taxonomy" id="412755"/>
    <lineage>
        <taxon>unclassified sequences</taxon>
        <taxon>metagenomes</taxon>
        <taxon>ecological metagenomes</taxon>
    </lineage>
</organism>
<accession>A0A0F9LKI0</accession>
<proteinExistence type="predicted"/>
<evidence type="ECO:0008006" key="2">
    <source>
        <dbReference type="Google" id="ProtNLM"/>
    </source>
</evidence>
<dbReference type="Pfam" id="PF06348">
    <property type="entry name" value="DUF1059"/>
    <property type="match status" value="1"/>
</dbReference>
<dbReference type="EMBL" id="LAZR01005994">
    <property type="protein sequence ID" value="KKM95554.1"/>
    <property type="molecule type" value="Genomic_DNA"/>
</dbReference>
<dbReference type="AlphaFoldDB" id="A0A0F9LKI0"/>
<gene>
    <name evidence="1" type="ORF">LCGC14_1187010</name>
</gene>
<name>A0A0F9LKI0_9ZZZZ</name>
<evidence type="ECO:0000313" key="1">
    <source>
        <dbReference type="EMBL" id="KKM95554.1"/>
    </source>
</evidence>